<proteinExistence type="predicted"/>
<organism evidence="1">
    <name type="scientific">marine sediment metagenome</name>
    <dbReference type="NCBI Taxonomy" id="412755"/>
    <lineage>
        <taxon>unclassified sequences</taxon>
        <taxon>metagenomes</taxon>
        <taxon>ecological metagenomes</taxon>
    </lineage>
</organism>
<evidence type="ECO:0000313" key="1">
    <source>
        <dbReference type="EMBL" id="GAG38883.1"/>
    </source>
</evidence>
<dbReference type="AlphaFoldDB" id="X0XQE1"/>
<sequence length="39" mass="4461">MLGWIFSRENLLALAICLIMLAVIIFTADTSPEWIYQGF</sequence>
<protein>
    <submittedName>
        <fullName evidence="1">Uncharacterized protein</fullName>
    </submittedName>
</protein>
<accession>X0XQE1</accession>
<dbReference type="EMBL" id="BARS01042047">
    <property type="protein sequence ID" value="GAG38883.1"/>
    <property type="molecule type" value="Genomic_DNA"/>
</dbReference>
<name>X0XQE1_9ZZZZ</name>
<comment type="caution">
    <text evidence="1">The sequence shown here is derived from an EMBL/GenBank/DDBJ whole genome shotgun (WGS) entry which is preliminary data.</text>
</comment>
<reference evidence="1" key="1">
    <citation type="journal article" date="2014" name="Front. Microbiol.">
        <title>High frequency of phylogenetically diverse reductive dehalogenase-homologous genes in deep subseafloor sedimentary metagenomes.</title>
        <authorList>
            <person name="Kawai M."/>
            <person name="Futagami T."/>
            <person name="Toyoda A."/>
            <person name="Takaki Y."/>
            <person name="Nishi S."/>
            <person name="Hori S."/>
            <person name="Arai W."/>
            <person name="Tsubouchi T."/>
            <person name="Morono Y."/>
            <person name="Uchiyama I."/>
            <person name="Ito T."/>
            <person name="Fujiyama A."/>
            <person name="Inagaki F."/>
            <person name="Takami H."/>
        </authorList>
    </citation>
    <scope>NUCLEOTIDE SEQUENCE</scope>
    <source>
        <strain evidence="1">Expedition CK06-06</strain>
    </source>
</reference>
<gene>
    <name evidence="1" type="ORF">S01H1_63852</name>
</gene>